<evidence type="ECO:0000256" key="5">
    <source>
        <dbReference type="ARBA" id="ARBA00023136"/>
    </source>
</evidence>
<evidence type="ECO:0000256" key="8">
    <source>
        <dbReference type="SAM" id="Phobius"/>
    </source>
</evidence>
<dbReference type="PANTHER" id="PTHR24243:SF230">
    <property type="entry name" value="G-PROTEIN COUPLED RECEPTORS FAMILY 1 PROFILE DOMAIN-CONTAINING PROTEIN"/>
    <property type="match status" value="1"/>
</dbReference>
<dbReference type="InterPro" id="IPR000276">
    <property type="entry name" value="GPCR_Rhodpsn"/>
</dbReference>
<dbReference type="EMBL" id="JBJKFK010005236">
    <property type="protein sequence ID" value="KAL3308441.1"/>
    <property type="molecule type" value="Genomic_DNA"/>
</dbReference>
<dbReference type="AlphaFoldDB" id="A0ABD2PPR8"/>
<evidence type="ECO:0000256" key="1">
    <source>
        <dbReference type="ARBA" id="ARBA00004141"/>
    </source>
</evidence>
<feature type="transmembrane region" description="Helical" evidence="8">
    <location>
        <begin position="316"/>
        <end position="338"/>
    </location>
</feature>
<comment type="subcellular location">
    <subcellularLocation>
        <location evidence="1">Membrane</location>
        <topology evidence="1">Multi-pass membrane protein</topology>
    </subcellularLocation>
</comment>
<dbReference type="PROSITE" id="PS50262">
    <property type="entry name" value="G_PROTEIN_RECEP_F1_2"/>
    <property type="match status" value="1"/>
</dbReference>
<evidence type="ECO:0000256" key="4">
    <source>
        <dbReference type="ARBA" id="ARBA00023040"/>
    </source>
</evidence>
<keyword evidence="3 8" id="KW-1133">Transmembrane helix</keyword>
<feature type="domain" description="G-protein coupled receptors family 1 profile" evidence="9">
    <location>
        <begin position="28"/>
        <end position="338"/>
    </location>
</feature>
<keyword evidence="11" id="KW-1185">Reference proteome</keyword>
<feature type="transmembrane region" description="Helical" evidence="8">
    <location>
        <begin position="16"/>
        <end position="36"/>
    </location>
</feature>
<keyword evidence="4" id="KW-0297">G-protein coupled receptor</keyword>
<gene>
    <name evidence="10" type="ORF">Ciccas_013028</name>
</gene>
<evidence type="ECO:0000259" key="9">
    <source>
        <dbReference type="PROSITE" id="PS50262"/>
    </source>
</evidence>
<keyword evidence="2 8" id="KW-0812">Transmembrane</keyword>
<dbReference type="PANTHER" id="PTHR24243">
    <property type="entry name" value="G-PROTEIN COUPLED RECEPTOR"/>
    <property type="match status" value="1"/>
</dbReference>
<keyword evidence="5 8" id="KW-0472">Membrane</keyword>
<evidence type="ECO:0000256" key="7">
    <source>
        <dbReference type="ARBA" id="ARBA00023224"/>
    </source>
</evidence>
<dbReference type="GO" id="GO:0016020">
    <property type="term" value="C:membrane"/>
    <property type="evidence" value="ECO:0007669"/>
    <property type="project" value="UniProtKB-SubCell"/>
</dbReference>
<feature type="transmembrane region" description="Helical" evidence="8">
    <location>
        <begin position="48"/>
        <end position="72"/>
    </location>
</feature>
<accession>A0ABD2PPR8</accession>
<name>A0ABD2PPR8_9PLAT</name>
<protein>
    <recommendedName>
        <fullName evidence="9">G-protein coupled receptors family 1 profile domain-containing protein</fullName>
    </recommendedName>
</protein>
<evidence type="ECO:0000313" key="10">
    <source>
        <dbReference type="EMBL" id="KAL3308441.1"/>
    </source>
</evidence>
<evidence type="ECO:0000256" key="2">
    <source>
        <dbReference type="ARBA" id="ARBA00022692"/>
    </source>
</evidence>
<dbReference type="PRINTS" id="PR00237">
    <property type="entry name" value="GPCRRHODOPSN"/>
</dbReference>
<evidence type="ECO:0000256" key="3">
    <source>
        <dbReference type="ARBA" id="ARBA00022989"/>
    </source>
</evidence>
<keyword evidence="7" id="KW-0807">Transducer</keyword>
<reference evidence="10 11" key="1">
    <citation type="submission" date="2024-11" db="EMBL/GenBank/DDBJ databases">
        <title>Adaptive evolution of stress response genes in parasites aligns with host niche diversity.</title>
        <authorList>
            <person name="Hahn C."/>
            <person name="Resl P."/>
        </authorList>
    </citation>
    <scope>NUCLEOTIDE SEQUENCE [LARGE SCALE GENOMIC DNA]</scope>
    <source>
        <strain evidence="10">EGGRZ-B1_66</strain>
        <tissue evidence="10">Body</tissue>
    </source>
</reference>
<dbReference type="Proteomes" id="UP001626550">
    <property type="component" value="Unassembled WGS sequence"/>
</dbReference>
<feature type="transmembrane region" description="Helical" evidence="8">
    <location>
        <begin position="136"/>
        <end position="154"/>
    </location>
</feature>
<keyword evidence="6" id="KW-0675">Receptor</keyword>
<feature type="transmembrane region" description="Helical" evidence="8">
    <location>
        <begin position="274"/>
        <end position="296"/>
    </location>
</feature>
<comment type="caution">
    <text evidence="10">The sequence shown here is derived from an EMBL/GenBank/DDBJ whole genome shotgun (WGS) entry which is preliminary data.</text>
</comment>
<dbReference type="InterPro" id="IPR017452">
    <property type="entry name" value="GPCR_Rhodpsn_7TM"/>
</dbReference>
<dbReference type="GO" id="GO:0004930">
    <property type="term" value="F:G protein-coupled receptor activity"/>
    <property type="evidence" value="ECO:0007669"/>
    <property type="project" value="UniProtKB-KW"/>
</dbReference>
<proteinExistence type="predicted"/>
<dbReference type="Pfam" id="PF00001">
    <property type="entry name" value="7tm_1"/>
    <property type="match status" value="1"/>
</dbReference>
<evidence type="ECO:0000313" key="11">
    <source>
        <dbReference type="Proteomes" id="UP001626550"/>
    </source>
</evidence>
<dbReference type="Gene3D" id="1.20.1070.10">
    <property type="entry name" value="Rhodopsin 7-helix transmembrane proteins"/>
    <property type="match status" value="1"/>
</dbReference>
<evidence type="ECO:0000256" key="6">
    <source>
        <dbReference type="ARBA" id="ARBA00023170"/>
    </source>
</evidence>
<organism evidence="10 11">
    <name type="scientific">Cichlidogyrus casuarinus</name>
    <dbReference type="NCBI Taxonomy" id="1844966"/>
    <lineage>
        <taxon>Eukaryota</taxon>
        <taxon>Metazoa</taxon>
        <taxon>Spiralia</taxon>
        <taxon>Lophotrochozoa</taxon>
        <taxon>Platyhelminthes</taxon>
        <taxon>Monogenea</taxon>
        <taxon>Monopisthocotylea</taxon>
        <taxon>Dactylogyridea</taxon>
        <taxon>Ancyrocephalidae</taxon>
        <taxon>Cichlidogyrus</taxon>
    </lineage>
</organism>
<feature type="transmembrane region" description="Helical" evidence="8">
    <location>
        <begin position="174"/>
        <end position="200"/>
    </location>
</feature>
<sequence length="406" mass="46186">MATSDYRDYVTSAQRVATMVLIFMSYLGNSLTLYVLNRPTSLFRASTNLYLSTLAVMDLLYTTLGPVCFILATNPKEYFNWNIRTYNKILCKVHPFLTYSASTNAVWLIVALTIDRMICTVLPLKAKTFCTKRCAIKITLGICLVIMTINTYILVNNNLMSRNSVVTCENNVRIVPAIMDAVICGLIPIILMGVANFLMIQKLKELKMKKQVNGGIPKNQLPATDLIEGYTITEISPPSYHVSHPLIFMIFFVVQVTDGQSVSMPPIKPKKDKAYKLTIVIAMIFSVHLFYLVTVIPEYAFNLVKELYEVDKNQTLFTLSRLFNTMWYSNFSLHFLLYCSSGPQFRAKIAQLLLELWQNLWCCVCTSARTKEQATQMVTRSFTMKTRSLAEQAQSLEDDEVQNEDP</sequence>
<dbReference type="SUPFAM" id="SSF81321">
    <property type="entry name" value="Family A G protein-coupled receptor-like"/>
    <property type="match status" value="1"/>
</dbReference>